<feature type="region of interest" description="Disordered" evidence="1">
    <location>
        <begin position="189"/>
        <end position="218"/>
    </location>
</feature>
<reference evidence="4 5" key="1">
    <citation type="submission" date="2019-03" db="EMBL/GenBank/DDBJ databases">
        <title>Draft genome sequences of novel Actinobacteria.</title>
        <authorList>
            <person name="Sahin N."/>
            <person name="Ay H."/>
            <person name="Saygin H."/>
        </authorList>
    </citation>
    <scope>NUCLEOTIDE SEQUENCE [LARGE SCALE GENOMIC DNA]</scope>
    <source>
        <strain evidence="4 5">H3C3</strain>
    </source>
</reference>
<evidence type="ECO:0000313" key="4">
    <source>
        <dbReference type="EMBL" id="TDD70808.1"/>
    </source>
</evidence>
<evidence type="ECO:0000259" key="3">
    <source>
        <dbReference type="PROSITE" id="PS50234"/>
    </source>
</evidence>
<feature type="compositionally biased region" description="Low complexity" evidence="1">
    <location>
        <begin position="10"/>
        <end position="22"/>
    </location>
</feature>
<feature type="domain" description="VWFA" evidence="3">
    <location>
        <begin position="418"/>
        <end position="617"/>
    </location>
</feature>
<name>A0A4R5AE61_9ACTN</name>
<keyword evidence="2" id="KW-0812">Transmembrane</keyword>
<dbReference type="PROSITE" id="PS50234">
    <property type="entry name" value="VWFA"/>
    <property type="match status" value="1"/>
</dbReference>
<dbReference type="OrthoDB" id="5621159at2"/>
<keyword evidence="2" id="KW-0472">Membrane</keyword>
<dbReference type="EMBL" id="SMKU01000300">
    <property type="protein sequence ID" value="TDD70808.1"/>
    <property type="molecule type" value="Genomic_DNA"/>
</dbReference>
<feature type="transmembrane region" description="Helical" evidence="2">
    <location>
        <begin position="48"/>
        <end position="70"/>
    </location>
</feature>
<dbReference type="SUPFAM" id="SSF53300">
    <property type="entry name" value="vWA-like"/>
    <property type="match status" value="1"/>
</dbReference>
<dbReference type="Pfam" id="PF13531">
    <property type="entry name" value="SBP_bac_11"/>
    <property type="match status" value="1"/>
</dbReference>
<feature type="region of interest" description="Disordered" evidence="1">
    <location>
        <begin position="362"/>
        <end position="390"/>
    </location>
</feature>
<dbReference type="AlphaFoldDB" id="A0A4R5AE61"/>
<feature type="compositionally biased region" description="Gly residues" evidence="1">
    <location>
        <begin position="194"/>
        <end position="212"/>
    </location>
</feature>
<dbReference type="InterPro" id="IPR036465">
    <property type="entry name" value="vWFA_dom_sf"/>
</dbReference>
<evidence type="ECO:0000313" key="5">
    <source>
        <dbReference type="Proteomes" id="UP000294513"/>
    </source>
</evidence>
<keyword evidence="2" id="KW-1133">Transmembrane helix</keyword>
<comment type="caution">
    <text evidence="4">The sequence shown here is derived from an EMBL/GenBank/DDBJ whole genome shotgun (WGS) entry which is preliminary data.</text>
</comment>
<evidence type="ECO:0000256" key="2">
    <source>
        <dbReference type="SAM" id="Phobius"/>
    </source>
</evidence>
<organism evidence="4 5">
    <name type="scientific">Actinomadura rubrisoli</name>
    <dbReference type="NCBI Taxonomy" id="2530368"/>
    <lineage>
        <taxon>Bacteria</taxon>
        <taxon>Bacillati</taxon>
        <taxon>Actinomycetota</taxon>
        <taxon>Actinomycetes</taxon>
        <taxon>Streptosporangiales</taxon>
        <taxon>Thermomonosporaceae</taxon>
        <taxon>Actinomadura</taxon>
    </lineage>
</organism>
<dbReference type="InterPro" id="IPR002035">
    <property type="entry name" value="VWF_A"/>
</dbReference>
<accession>A0A4R5AE61</accession>
<evidence type="ECO:0000256" key="1">
    <source>
        <dbReference type="SAM" id="MobiDB-lite"/>
    </source>
</evidence>
<protein>
    <recommendedName>
        <fullName evidence="3">VWFA domain-containing protein</fullName>
    </recommendedName>
</protein>
<feature type="region of interest" description="Disordered" evidence="1">
    <location>
        <begin position="1"/>
        <end position="46"/>
    </location>
</feature>
<gene>
    <name evidence="4" type="ORF">E1298_36410</name>
</gene>
<keyword evidence="5" id="KW-1185">Reference proteome</keyword>
<dbReference type="Gene3D" id="3.40.50.410">
    <property type="entry name" value="von Willebrand factor, type A domain"/>
    <property type="match status" value="1"/>
</dbReference>
<sequence>MKGRSPVNPPSSDSPSPPSDDSIPMEELEPPASRVPKARRPRRSRDQLTVAAAVALSMGLVLGGGGWALAMRGAGCEGPGQWLSVSADPAIAPAALAAADRFNGARRAAGECAAVKVVAGGSGEVAGVFRGGRGTPDVWIPDSSLWPDLVGRAKAGGAPSVASSPIVFALSQAAARRHRDELEHRSWGAFQPVGLGGPGGPEGAGGAGGAGGAASKSGVPSFRLTLTDPARTGTGMASLLALQASSGSGQGALDRFTTMLRTAKTVPYGKGVEEAFRGDEDGQDDTAVTAVSEQAVWQHNRSSRSDAPLITGVYPSAGTPYLDFPYVVATSDKDRKQVAERFLTELRSPQMVADLRRVGLRGGVGGGTGRPSVAPMAGTEPPGDFGTRRTAPRLLPVVRPGAAAGIQEMWRKLGQGLNVLALIDPSGDAGKQMPARNGAAGTRLNGMLNALSTGFNLVPDNSSFGLWTLSGNTPAQPYRRVVPIRELGVRTPDGGNQRLRLQETLQGVRALPGQRPGLYSAIRSAYTEVEQNYQSNQLNVVLVLTAGGPREPERAEFTRTMQKLKGAFNPHRPVSVIALGFGADVDPALRQVAAVTDGGDYNIENPGMVMRLFLRSDQLRVCDAPRCPN</sequence>
<dbReference type="SUPFAM" id="SSF53850">
    <property type="entry name" value="Periplasmic binding protein-like II"/>
    <property type="match status" value="1"/>
</dbReference>
<proteinExistence type="predicted"/>
<dbReference type="Proteomes" id="UP000294513">
    <property type="component" value="Unassembled WGS sequence"/>
</dbReference>